<comment type="function">
    <text evidence="1">May be involved in environmental stress response.</text>
</comment>
<feature type="domain" description="AN1-type" evidence="8">
    <location>
        <begin position="137"/>
        <end position="183"/>
    </location>
</feature>
<dbReference type="EMBL" id="JAATIQ010000094">
    <property type="protein sequence ID" value="KAF4384099.1"/>
    <property type="molecule type" value="Genomic_DNA"/>
</dbReference>
<keyword evidence="4" id="KW-0862">Zinc</keyword>
<dbReference type="InterPro" id="IPR050652">
    <property type="entry name" value="AN1_A20_ZnFinger"/>
</dbReference>
<keyword evidence="3 5" id="KW-0863">Zinc-finger</keyword>
<dbReference type="SUPFAM" id="SSF118310">
    <property type="entry name" value="AN1-like Zinc finger"/>
    <property type="match status" value="1"/>
</dbReference>
<dbReference type="GO" id="GO:0008270">
    <property type="term" value="F:zinc ion binding"/>
    <property type="evidence" value="ECO:0007669"/>
    <property type="project" value="UniProtKB-KW"/>
</dbReference>
<evidence type="ECO:0000256" key="1">
    <source>
        <dbReference type="ARBA" id="ARBA00003732"/>
    </source>
</evidence>
<dbReference type="SMART" id="SM00154">
    <property type="entry name" value="ZnF_AN1"/>
    <property type="match status" value="1"/>
</dbReference>
<evidence type="ECO:0000313" key="9">
    <source>
        <dbReference type="EMBL" id="KAF4384099.1"/>
    </source>
</evidence>
<dbReference type="PANTHER" id="PTHR10634:SF67">
    <property type="entry name" value="AN1-TYPE ZINC FINGER PROTEIN 3"/>
    <property type="match status" value="1"/>
</dbReference>
<dbReference type="SMART" id="SM00259">
    <property type="entry name" value="ZnF_A20"/>
    <property type="match status" value="1"/>
</dbReference>
<evidence type="ECO:0000256" key="2">
    <source>
        <dbReference type="ARBA" id="ARBA00022723"/>
    </source>
</evidence>
<feature type="domain" description="A20-type" evidence="7">
    <location>
        <begin position="39"/>
        <end position="73"/>
    </location>
</feature>
<keyword evidence="2" id="KW-0479">Metal-binding</keyword>
<feature type="compositionally biased region" description="Low complexity" evidence="6">
    <location>
        <begin position="94"/>
        <end position="108"/>
    </location>
</feature>
<dbReference type="Pfam" id="PF01428">
    <property type="entry name" value="zf-AN1"/>
    <property type="match status" value="1"/>
</dbReference>
<dbReference type="Gene3D" id="1.20.5.4770">
    <property type="match status" value="1"/>
</dbReference>
<dbReference type="Proteomes" id="UP000583929">
    <property type="component" value="Unassembled WGS sequence"/>
</dbReference>
<dbReference type="GO" id="GO:0003677">
    <property type="term" value="F:DNA binding"/>
    <property type="evidence" value="ECO:0007669"/>
    <property type="project" value="InterPro"/>
</dbReference>
<evidence type="ECO:0000256" key="5">
    <source>
        <dbReference type="PROSITE-ProRule" id="PRU00449"/>
    </source>
</evidence>
<evidence type="ECO:0000256" key="4">
    <source>
        <dbReference type="ARBA" id="ARBA00022833"/>
    </source>
</evidence>
<dbReference type="SUPFAM" id="SSF57716">
    <property type="entry name" value="Glucocorticoid receptor-like (DNA-binding domain)"/>
    <property type="match status" value="1"/>
</dbReference>
<dbReference type="InterPro" id="IPR002653">
    <property type="entry name" value="Znf_A20"/>
</dbReference>
<dbReference type="Pfam" id="PF01754">
    <property type="entry name" value="zf-A20"/>
    <property type="match status" value="1"/>
</dbReference>
<evidence type="ECO:0000256" key="6">
    <source>
        <dbReference type="SAM" id="MobiDB-lite"/>
    </source>
</evidence>
<name>A0A7J6GPT6_CANSA</name>
<proteinExistence type="predicted"/>
<dbReference type="AlphaFoldDB" id="A0A7J6GPT6"/>
<keyword evidence="10" id="KW-1185">Reference proteome</keyword>
<gene>
    <name evidence="9" type="ORF">G4B88_030995</name>
</gene>
<feature type="region of interest" description="Disordered" evidence="6">
    <location>
        <begin position="94"/>
        <end position="113"/>
    </location>
</feature>
<dbReference type="FunFam" id="4.10.1110.10:FF:000001">
    <property type="entry name" value="Zinc finger AN1-type containing 6"/>
    <property type="match status" value="1"/>
</dbReference>
<evidence type="ECO:0000259" key="7">
    <source>
        <dbReference type="PROSITE" id="PS51036"/>
    </source>
</evidence>
<protein>
    <recommendedName>
        <fullName evidence="11">Zinc finger A20 and AN1 domain-containing stress-associated protein 4</fullName>
    </recommendedName>
</protein>
<sequence>MDAYFNKLSSKLIIILRSIAFLDYDIKYNMAEEHRCQAPEGHRLCVNNCGFFGSPGTMNLCSKCYRDLYLKEQQEASIKTTVENSLSAAAASASTSSSSSLPSPRSAPSSPPVFQIEALSPPVPELKLPEMATEAVVSQPNRCLVCKKRVGLTGFKCRCGTTFCGVHRYPEKHGCSFDFKRVGREEIARANPLVKAEKLDKI</sequence>
<reference evidence="9 10" key="1">
    <citation type="journal article" date="2020" name="bioRxiv">
        <title>Sequence and annotation of 42 cannabis genomes reveals extensive copy number variation in cannabinoid synthesis and pathogen resistance genes.</title>
        <authorList>
            <person name="Mckernan K.J."/>
            <person name="Helbert Y."/>
            <person name="Kane L.T."/>
            <person name="Ebling H."/>
            <person name="Zhang L."/>
            <person name="Liu B."/>
            <person name="Eaton Z."/>
            <person name="Mclaughlin S."/>
            <person name="Kingan S."/>
            <person name="Baybayan P."/>
            <person name="Concepcion G."/>
            <person name="Jordan M."/>
            <person name="Riva A."/>
            <person name="Barbazuk W."/>
            <person name="Harkins T."/>
        </authorList>
    </citation>
    <scope>NUCLEOTIDE SEQUENCE [LARGE SCALE GENOMIC DNA]</scope>
    <source>
        <strain evidence="10">cv. Jamaican Lion 4</strain>
        <tissue evidence="9">Leaf</tissue>
    </source>
</reference>
<evidence type="ECO:0000259" key="8">
    <source>
        <dbReference type="PROSITE" id="PS51039"/>
    </source>
</evidence>
<dbReference type="InterPro" id="IPR035896">
    <property type="entry name" value="AN1-like_Znf"/>
</dbReference>
<evidence type="ECO:0000313" key="10">
    <source>
        <dbReference type="Proteomes" id="UP000583929"/>
    </source>
</evidence>
<evidence type="ECO:0000256" key="3">
    <source>
        <dbReference type="ARBA" id="ARBA00022771"/>
    </source>
</evidence>
<evidence type="ECO:0008006" key="11">
    <source>
        <dbReference type="Google" id="ProtNLM"/>
    </source>
</evidence>
<dbReference type="PANTHER" id="PTHR10634">
    <property type="entry name" value="AN1-TYPE ZINC FINGER PROTEIN"/>
    <property type="match status" value="1"/>
</dbReference>
<dbReference type="InterPro" id="IPR000058">
    <property type="entry name" value="Znf_AN1"/>
</dbReference>
<organism evidence="9 10">
    <name type="scientific">Cannabis sativa</name>
    <name type="common">Hemp</name>
    <name type="synonym">Marijuana</name>
    <dbReference type="NCBI Taxonomy" id="3483"/>
    <lineage>
        <taxon>Eukaryota</taxon>
        <taxon>Viridiplantae</taxon>
        <taxon>Streptophyta</taxon>
        <taxon>Embryophyta</taxon>
        <taxon>Tracheophyta</taxon>
        <taxon>Spermatophyta</taxon>
        <taxon>Magnoliopsida</taxon>
        <taxon>eudicotyledons</taxon>
        <taxon>Gunneridae</taxon>
        <taxon>Pentapetalae</taxon>
        <taxon>rosids</taxon>
        <taxon>fabids</taxon>
        <taxon>Rosales</taxon>
        <taxon>Cannabaceae</taxon>
        <taxon>Cannabis</taxon>
    </lineage>
</organism>
<dbReference type="PROSITE" id="PS51039">
    <property type="entry name" value="ZF_AN1"/>
    <property type="match status" value="1"/>
</dbReference>
<comment type="caution">
    <text evidence="9">The sequence shown here is derived from an EMBL/GenBank/DDBJ whole genome shotgun (WGS) entry which is preliminary data.</text>
</comment>
<dbReference type="Gene3D" id="4.10.1110.10">
    <property type="entry name" value="AN1-like Zinc finger"/>
    <property type="match status" value="1"/>
</dbReference>
<dbReference type="PROSITE" id="PS51036">
    <property type="entry name" value="ZF_A20"/>
    <property type="match status" value="1"/>
</dbReference>
<accession>A0A7J6GPT6</accession>